<feature type="transmembrane region" description="Helical" evidence="1">
    <location>
        <begin position="12"/>
        <end position="30"/>
    </location>
</feature>
<dbReference type="AlphaFoldDB" id="A0A117QKF5"/>
<dbReference type="Proteomes" id="UP000053271">
    <property type="component" value="Unassembled WGS sequence"/>
</dbReference>
<keyword evidence="1" id="KW-0472">Membrane</keyword>
<protein>
    <submittedName>
        <fullName evidence="2">Uncharacterized protein</fullName>
    </submittedName>
</protein>
<evidence type="ECO:0000313" key="3">
    <source>
        <dbReference type="Proteomes" id="UP000053271"/>
    </source>
</evidence>
<gene>
    <name evidence="2" type="ORF">AQJ30_34385</name>
</gene>
<keyword evidence="1" id="KW-0812">Transmembrane</keyword>
<evidence type="ECO:0000256" key="1">
    <source>
        <dbReference type="SAM" id="Phobius"/>
    </source>
</evidence>
<proteinExistence type="predicted"/>
<sequence>MEQQQWSGVVRFSMWGWLLWIPLLAAEAKLRQARRLGQQRVVARMQARHEEARDRASSAG</sequence>
<dbReference type="GeneID" id="91429668"/>
<dbReference type="RefSeq" id="WP_067241686.1">
    <property type="nucleotide sequence ID" value="NZ_KQ948566.1"/>
</dbReference>
<reference evidence="2 3" key="1">
    <citation type="submission" date="2015-10" db="EMBL/GenBank/DDBJ databases">
        <title>Draft genome sequence of Streptomyces longwoodensis DSM 41677, type strain for the species Streptomyces longwoodensis.</title>
        <authorList>
            <person name="Ruckert C."/>
            <person name="Winkler A."/>
            <person name="Kalinowski J."/>
            <person name="Kampfer P."/>
            <person name="Glaeser S."/>
        </authorList>
    </citation>
    <scope>NUCLEOTIDE SEQUENCE [LARGE SCALE GENOMIC DNA]</scope>
    <source>
        <strain evidence="2 3">DSM 41677</strain>
    </source>
</reference>
<comment type="caution">
    <text evidence="2">The sequence shown here is derived from an EMBL/GenBank/DDBJ whole genome shotgun (WGS) entry which is preliminary data.</text>
</comment>
<keyword evidence="1" id="KW-1133">Transmembrane helix</keyword>
<organism evidence="2 3">
    <name type="scientific">Streptomyces longwoodensis</name>
    <dbReference type="NCBI Taxonomy" id="68231"/>
    <lineage>
        <taxon>Bacteria</taxon>
        <taxon>Bacillati</taxon>
        <taxon>Actinomycetota</taxon>
        <taxon>Actinomycetes</taxon>
        <taxon>Kitasatosporales</taxon>
        <taxon>Streptomycetaceae</taxon>
        <taxon>Streptomyces</taxon>
    </lineage>
</organism>
<dbReference type="EMBL" id="LMWS01000057">
    <property type="protein sequence ID" value="KUN33294.1"/>
    <property type="molecule type" value="Genomic_DNA"/>
</dbReference>
<name>A0A117QKF5_9ACTN</name>
<evidence type="ECO:0000313" key="2">
    <source>
        <dbReference type="EMBL" id="KUN33294.1"/>
    </source>
</evidence>
<dbReference type="STRING" id="68231.AQJ30_34385"/>
<keyword evidence="3" id="KW-1185">Reference proteome</keyword>
<accession>A0A117QKF5</accession>